<evidence type="ECO:0000313" key="1">
    <source>
        <dbReference type="EMBL" id="SQC86838.1"/>
    </source>
</evidence>
<dbReference type="Proteomes" id="UP000250675">
    <property type="component" value="Unassembled WGS sequence"/>
</dbReference>
<organism evidence="1 2">
    <name type="scientific">Klebsiella pneumoniae</name>
    <dbReference type="NCBI Taxonomy" id="573"/>
    <lineage>
        <taxon>Bacteria</taxon>
        <taxon>Pseudomonadati</taxon>
        <taxon>Pseudomonadota</taxon>
        <taxon>Gammaproteobacteria</taxon>
        <taxon>Enterobacterales</taxon>
        <taxon>Enterobacteriaceae</taxon>
        <taxon>Klebsiella/Raoultella group</taxon>
        <taxon>Klebsiella</taxon>
        <taxon>Klebsiella pneumoniae complex</taxon>
    </lineage>
</organism>
<dbReference type="AlphaFoldDB" id="A0A2X3I2S6"/>
<dbReference type="EMBL" id="UASO01000009">
    <property type="protein sequence ID" value="SQC86838.1"/>
    <property type="molecule type" value="Genomic_DNA"/>
</dbReference>
<name>A0A2X3I2S6_KLEPN</name>
<evidence type="ECO:0000313" key="2">
    <source>
        <dbReference type="Proteomes" id="UP000250675"/>
    </source>
</evidence>
<reference evidence="1 2" key="1">
    <citation type="submission" date="2018-06" db="EMBL/GenBank/DDBJ databases">
        <authorList>
            <consortium name="Pathogen Informatics"/>
            <person name="Doyle S."/>
        </authorList>
    </citation>
    <scope>NUCLEOTIDE SEQUENCE [LARGE SCALE GENOMIC DNA]</scope>
    <source>
        <strain evidence="1 2">NCTC9645</strain>
    </source>
</reference>
<proteinExistence type="predicted"/>
<sequence>MARPKKNIETPGLEKTVTDENTIVAESQLLNSETVPAPVAVEKKASAPEIQQRVAQLLDGTALAERNAILAALNSQGATIIARFDELDFISINGQRLTDNLEFLTLVRKATDVSTGGAGAMVTNEEGKPQPVRGAPVLTEHGWHVPG</sequence>
<accession>A0A2X3I2S6</accession>
<gene>
    <name evidence="1" type="ORF">NCTC9645_04938</name>
</gene>
<protein>
    <submittedName>
        <fullName evidence="1">Uncharacterized protein</fullName>
    </submittedName>
</protein>